<dbReference type="Proteomes" id="UP000001095">
    <property type="component" value="Unassembled WGS sequence"/>
</dbReference>
<evidence type="ECO:0000256" key="1">
    <source>
        <dbReference type="SAM" id="MobiDB-lite"/>
    </source>
</evidence>
<protein>
    <submittedName>
        <fullName evidence="2">Uncharacterized protein</fullName>
    </submittedName>
</protein>
<sequence length="71" mass="7896">MSVQPLSDGSHMPQQMISRVASIGPKQPTPYDKALCAKARDEALRKQREAMKVPAPLIAPNMPRAREKQSR</sequence>
<reference evidence="2 3" key="1">
    <citation type="submission" date="2012-04" db="EMBL/GenBank/DDBJ databases">
        <title>The Genome Sequence of Afipia clevelandensis ATCC 49720.</title>
        <authorList>
            <consortium name="The Broad Institute Genome Sequencing Platform"/>
            <person name="Earl A."/>
            <person name="Ward D."/>
            <person name="Feldgarden M."/>
            <person name="Gevers D."/>
            <person name="Huys G."/>
            <person name="Walker B."/>
            <person name="Young S.K."/>
            <person name="Zeng Q."/>
            <person name="Gargeya S."/>
            <person name="Fitzgerald M."/>
            <person name="Haas B."/>
            <person name="Abouelleil A."/>
            <person name="Alvarado L."/>
            <person name="Arachchi H.M."/>
            <person name="Berlin A."/>
            <person name="Chapman S.B."/>
            <person name="Goldberg J."/>
            <person name="Griggs A."/>
            <person name="Gujja S."/>
            <person name="Hansen M."/>
            <person name="Howarth C."/>
            <person name="Imamovic A."/>
            <person name="Larimer J."/>
            <person name="McCowen C."/>
            <person name="Montmayeur A."/>
            <person name="Murphy C."/>
            <person name="Neiman D."/>
            <person name="Pearson M."/>
            <person name="Priest M."/>
            <person name="Roberts A."/>
            <person name="Saif S."/>
            <person name="Shea T."/>
            <person name="Sisk P."/>
            <person name="Sykes S."/>
            <person name="Wortman J."/>
            <person name="Nusbaum C."/>
            <person name="Birren B."/>
        </authorList>
    </citation>
    <scope>NUCLEOTIDE SEQUENCE [LARGE SCALE GENOMIC DNA]</scope>
    <source>
        <strain evidence="2 3">ATCC 49720</strain>
    </source>
</reference>
<name>K8PDU1_9BRAD</name>
<dbReference type="RefSeq" id="WP_002712249.1">
    <property type="nucleotide sequence ID" value="NZ_KB375281.1"/>
</dbReference>
<proteinExistence type="predicted"/>
<dbReference type="AlphaFoldDB" id="K8PDU1"/>
<comment type="caution">
    <text evidence="2">The sequence shown here is derived from an EMBL/GenBank/DDBJ whole genome shotgun (WGS) entry which is preliminary data.</text>
</comment>
<feature type="region of interest" description="Disordered" evidence="1">
    <location>
        <begin position="49"/>
        <end position="71"/>
    </location>
</feature>
<evidence type="ECO:0000313" key="3">
    <source>
        <dbReference type="Proteomes" id="UP000001095"/>
    </source>
</evidence>
<keyword evidence="3" id="KW-1185">Reference proteome</keyword>
<accession>K8PDU1</accession>
<gene>
    <name evidence="2" type="ORF">HMPREF9696_01383</name>
</gene>
<evidence type="ECO:0000313" key="2">
    <source>
        <dbReference type="EMBL" id="EKS38914.1"/>
    </source>
</evidence>
<dbReference type="EMBL" id="AGWY01000006">
    <property type="protein sequence ID" value="EKS38914.1"/>
    <property type="molecule type" value="Genomic_DNA"/>
</dbReference>
<dbReference type="OrthoDB" id="9897503at2"/>
<organism evidence="2 3">
    <name type="scientific">Afipia clevelandensis ATCC 49720</name>
    <dbReference type="NCBI Taxonomy" id="883079"/>
    <lineage>
        <taxon>Bacteria</taxon>
        <taxon>Pseudomonadati</taxon>
        <taxon>Pseudomonadota</taxon>
        <taxon>Alphaproteobacteria</taxon>
        <taxon>Hyphomicrobiales</taxon>
        <taxon>Nitrobacteraceae</taxon>
        <taxon>Afipia</taxon>
    </lineage>
</organism>
<dbReference type="HOGENOM" id="CLU_2932169_0_0_5"/>
<dbReference type="PATRIC" id="fig|883079.3.peg.1402"/>